<gene>
    <name evidence="1" type="ORF">L2E82_33138</name>
</gene>
<sequence>MEGESQIQRVVLVHDASRGVRMNAVRWVLDGFSMKAGDMFVFLSVLHQIQHPMGYKIRVDSSMFGGANQKAIDDEVARKKKEYEDNLELVQVSKLYEMQQINFNVEWVCGPIPKNAALEAIKKFDATWIILDRRMKRDRKYFLEKLSCGISRIKHNDAIIKIRGPKLSTEQSPMIRLSYDDMLPVDHKISTRQPQNDEDLFSIEFDSSHASTTSTRTSISDGMLSIGNNNDDKVQLSTLLEALGDEQESSPGETNGNQTENPRVQLDQKKCTTCSSTRPTSLWQTRNFPYSELLDATNRFSSENLIYRGENEAIFYGTIKDSKLNVIIKEQKDIKKYKSEMQALEKTRSENVIMLLGTCLEKNLRLLVFEYACNGSLDQHLSHQSSRPLTWAERIKIAVGASKGLCHLHENYIIHGDVRPKNIFLTHDFDPLIAGFGLARMKNEPQNDHYIIGTFGYVAPEYTERGKASMKTDVYAFGVVLLELITGRSPKDTRLKEQNFLKWAMPLATERKYSELVDPGIAYQNDQFMSMVQLAVDCLCNDPHIRLSMDEVASTLDYIKDDETRQSDTIEEVNENLEVFGESQCTPYKKVTFNFGGMTPLPKEAKHYYQVGQHFAHSRFRYSAHLIFFFFYQSKLTKMADKQPASRSPADEDSSSDSEETYLEKPVAVEVPKRVNSAGPRKPDIDEDDDSPEANFKRFTQVLESEEYKKLEEAEEINIVDNIDELYNFPNDPEDWKEEDLKEFWADGPPLIMKTGWDPNWVDKEEVDYINEEIKEGRDPPIAPFYVPYRKPYPAIPDNHYDIYNPKTVIEELDRIEEFLTWHSFVFPDGSTYEGTIWDDLAHGKGVFEAEQGLVRYEGEWLQNNPEGHGVLEVDIPTYEPIPGSELEAKMRAEGRIFKRDFMSPEDKEWLEKDIEDCVKFSEGRYEIPFYENEEWVRQFGQKPEKGRYRYAGQWKHGRIHGCGVFELNERTTYGRFYFGEFLEDNHGCDADVSALHSGIAEVAAAKARMFVNKPDGMVREQRGPYNDPQHPYLYEGEDVWMAPGFINQFHEVPDYWKVYMEDVDEERQMWINSFYKAPLRLPMPAELEHWWEKDESPEFILINKDPKPDPEDPSKMVYTEDPVILHTPTGRIINYVDDEEHGIRLFWQPTLEDGEDVDFDPSKVDFLPLGDEELFERDDRSFLQRTLTSLQEKCKVMLENLEKKIDEKKKESDFKLKMIETDIEIAEAESELKEIIKEMDDELKRLEKEEEKKMEVELEDEDDKIEKAEEVDEVSKVDDDVDDDEDDDVDDEDESTPFGSVIEDQGSIKSDENGKKSGKPSPFASVSLSFASCGVASLVPCRVQQLFATWKESKLQANSRTSCGLTGQCTRKSWVGYERKFDQGLTLRAQKQVNKCIIRSSFGNGFKKKSFGHVERKMGVQKGESLSWPCISPNEESSILSLHIPI</sequence>
<evidence type="ECO:0000313" key="1">
    <source>
        <dbReference type="EMBL" id="KAI3722110.1"/>
    </source>
</evidence>
<dbReference type="EMBL" id="CM042014">
    <property type="protein sequence ID" value="KAI3722110.1"/>
    <property type="molecule type" value="Genomic_DNA"/>
</dbReference>
<reference evidence="2" key="1">
    <citation type="journal article" date="2022" name="Mol. Ecol. Resour.">
        <title>The genomes of chicory, endive, great burdock and yacon provide insights into Asteraceae palaeo-polyploidization history and plant inulin production.</title>
        <authorList>
            <person name="Fan W."/>
            <person name="Wang S."/>
            <person name="Wang H."/>
            <person name="Wang A."/>
            <person name="Jiang F."/>
            <person name="Liu H."/>
            <person name="Zhao H."/>
            <person name="Xu D."/>
            <person name="Zhang Y."/>
        </authorList>
    </citation>
    <scope>NUCLEOTIDE SEQUENCE [LARGE SCALE GENOMIC DNA]</scope>
    <source>
        <strain evidence="2">cv. Punajuju</strain>
    </source>
</reference>
<comment type="caution">
    <text evidence="1">The sequence shown here is derived from an EMBL/GenBank/DDBJ whole genome shotgun (WGS) entry which is preliminary data.</text>
</comment>
<name>A0ACB9BJD3_CICIN</name>
<dbReference type="Proteomes" id="UP001055811">
    <property type="component" value="Linkage Group LG06"/>
</dbReference>
<reference evidence="1 2" key="2">
    <citation type="journal article" date="2022" name="Mol. Ecol. Resour.">
        <title>The genomes of chicory, endive, great burdock and yacon provide insights into Asteraceae paleo-polyploidization history and plant inulin production.</title>
        <authorList>
            <person name="Fan W."/>
            <person name="Wang S."/>
            <person name="Wang H."/>
            <person name="Wang A."/>
            <person name="Jiang F."/>
            <person name="Liu H."/>
            <person name="Zhao H."/>
            <person name="Xu D."/>
            <person name="Zhang Y."/>
        </authorList>
    </citation>
    <scope>NUCLEOTIDE SEQUENCE [LARGE SCALE GENOMIC DNA]</scope>
    <source>
        <strain evidence="2">cv. Punajuju</strain>
        <tissue evidence="1">Leaves</tissue>
    </source>
</reference>
<accession>A0ACB9BJD3</accession>
<keyword evidence="2" id="KW-1185">Reference proteome</keyword>
<organism evidence="1 2">
    <name type="scientific">Cichorium intybus</name>
    <name type="common">Chicory</name>
    <dbReference type="NCBI Taxonomy" id="13427"/>
    <lineage>
        <taxon>Eukaryota</taxon>
        <taxon>Viridiplantae</taxon>
        <taxon>Streptophyta</taxon>
        <taxon>Embryophyta</taxon>
        <taxon>Tracheophyta</taxon>
        <taxon>Spermatophyta</taxon>
        <taxon>Magnoliopsida</taxon>
        <taxon>eudicotyledons</taxon>
        <taxon>Gunneridae</taxon>
        <taxon>Pentapetalae</taxon>
        <taxon>asterids</taxon>
        <taxon>campanulids</taxon>
        <taxon>Asterales</taxon>
        <taxon>Asteraceae</taxon>
        <taxon>Cichorioideae</taxon>
        <taxon>Cichorieae</taxon>
        <taxon>Cichoriinae</taxon>
        <taxon>Cichorium</taxon>
    </lineage>
</organism>
<proteinExistence type="predicted"/>
<evidence type="ECO:0000313" key="2">
    <source>
        <dbReference type="Proteomes" id="UP001055811"/>
    </source>
</evidence>
<protein>
    <submittedName>
        <fullName evidence="1">Uncharacterized protein</fullName>
    </submittedName>
</protein>